<keyword evidence="9" id="KW-1185">Reference proteome</keyword>
<evidence type="ECO:0000256" key="3">
    <source>
        <dbReference type="ARBA" id="ARBA00022723"/>
    </source>
</evidence>
<dbReference type="InterPro" id="IPR003154">
    <property type="entry name" value="S1/P1nuclease"/>
</dbReference>
<evidence type="ECO:0000256" key="6">
    <source>
        <dbReference type="ARBA" id="ARBA00023157"/>
    </source>
</evidence>
<keyword evidence="6" id="KW-1015">Disulfide bond</keyword>
<keyword evidence="4" id="KW-0255">Endonuclease</keyword>
<comment type="similarity">
    <text evidence="1">Belongs to the nuclease type I family.</text>
</comment>
<dbReference type="GO" id="GO:0046872">
    <property type="term" value="F:metal ion binding"/>
    <property type="evidence" value="ECO:0007669"/>
    <property type="project" value="UniProtKB-KW"/>
</dbReference>
<sequence length="77" mass="8935">MHMPLHLTGPDRGGNSIPVFFRIFSGRRTNLHSLWDGLLIAKALRSVPPQYTRPLPYPQIEWSLRGAIYDPYIRMIM</sequence>
<dbReference type="EMBL" id="JARJCM010000111">
    <property type="protein sequence ID" value="KAJ7028539.1"/>
    <property type="molecule type" value="Genomic_DNA"/>
</dbReference>
<dbReference type="GO" id="GO:0004519">
    <property type="term" value="F:endonuclease activity"/>
    <property type="evidence" value="ECO:0007669"/>
    <property type="project" value="UniProtKB-KW"/>
</dbReference>
<evidence type="ECO:0000313" key="8">
    <source>
        <dbReference type="EMBL" id="KAJ7028539.1"/>
    </source>
</evidence>
<keyword evidence="2" id="KW-0540">Nuclease</keyword>
<gene>
    <name evidence="8" type="ORF">C8F04DRAFT_62519</name>
</gene>
<name>A0AAD6X192_9AGAR</name>
<evidence type="ECO:0000256" key="7">
    <source>
        <dbReference type="ARBA" id="ARBA00023180"/>
    </source>
</evidence>
<organism evidence="8 9">
    <name type="scientific">Mycena alexandri</name>
    <dbReference type="NCBI Taxonomy" id="1745969"/>
    <lineage>
        <taxon>Eukaryota</taxon>
        <taxon>Fungi</taxon>
        <taxon>Dikarya</taxon>
        <taxon>Basidiomycota</taxon>
        <taxon>Agaricomycotina</taxon>
        <taxon>Agaricomycetes</taxon>
        <taxon>Agaricomycetidae</taxon>
        <taxon>Agaricales</taxon>
        <taxon>Marasmiineae</taxon>
        <taxon>Mycenaceae</taxon>
        <taxon>Mycena</taxon>
    </lineage>
</organism>
<evidence type="ECO:0000313" key="9">
    <source>
        <dbReference type="Proteomes" id="UP001218188"/>
    </source>
</evidence>
<accession>A0AAD6X192</accession>
<dbReference type="GO" id="GO:0003676">
    <property type="term" value="F:nucleic acid binding"/>
    <property type="evidence" value="ECO:0007669"/>
    <property type="project" value="InterPro"/>
</dbReference>
<reference evidence="8" key="1">
    <citation type="submission" date="2023-03" db="EMBL/GenBank/DDBJ databases">
        <title>Massive genome expansion in bonnet fungi (Mycena s.s.) driven by repeated elements and novel gene families across ecological guilds.</title>
        <authorList>
            <consortium name="Lawrence Berkeley National Laboratory"/>
            <person name="Harder C.B."/>
            <person name="Miyauchi S."/>
            <person name="Viragh M."/>
            <person name="Kuo A."/>
            <person name="Thoen E."/>
            <person name="Andreopoulos B."/>
            <person name="Lu D."/>
            <person name="Skrede I."/>
            <person name="Drula E."/>
            <person name="Henrissat B."/>
            <person name="Morin E."/>
            <person name="Kohler A."/>
            <person name="Barry K."/>
            <person name="LaButti K."/>
            <person name="Morin E."/>
            <person name="Salamov A."/>
            <person name="Lipzen A."/>
            <person name="Mereny Z."/>
            <person name="Hegedus B."/>
            <person name="Baldrian P."/>
            <person name="Stursova M."/>
            <person name="Weitz H."/>
            <person name="Taylor A."/>
            <person name="Grigoriev I.V."/>
            <person name="Nagy L.G."/>
            <person name="Martin F."/>
            <person name="Kauserud H."/>
        </authorList>
    </citation>
    <scope>NUCLEOTIDE SEQUENCE</scope>
    <source>
        <strain evidence="8">CBHHK200</strain>
    </source>
</reference>
<dbReference type="AlphaFoldDB" id="A0AAD6X192"/>
<dbReference type="Proteomes" id="UP001218188">
    <property type="component" value="Unassembled WGS sequence"/>
</dbReference>
<dbReference type="Gene3D" id="1.10.575.10">
    <property type="entry name" value="P1 Nuclease"/>
    <property type="match status" value="1"/>
</dbReference>
<keyword evidence="7" id="KW-0325">Glycoprotein</keyword>
<dbReference type="InterPro" id="IPR008947">
    <property type="entry name" value="PLipase_C/P1_nuclease_dom_sf"/>
</dbReference>
<evidence type="ECO:0000256" key="2">
    <source>
        <dbReference type="ARBA" id="ARBA00022722"/>
    </source>
</evidence>
<comment type="caution">
    <text evidence="8">The sequence shown here is derived from an EMBL/GenBank/DDBJ whole genome shotgun (WGS) entry which is preliminary data.</text>
</comment>
<protein>
    <submittedName>
        <fullName evidence="8">Uncharacterized protein</fullName>
    </submittedName>
</protein>
<evidence type="ECO:0000256" key="4">
    <source>
        <dbReference type="ARBA" id="ARBA00022759"/>
    </source>
</evidence>
<evidence type="ECO:0000256" key="5">
    <source>
        <dbReference type="ARBA" id="ARBA00022801"/>
    </source>
</evidence>
<dbReference type="GO" id="GO:0006308">
    <property type="term" value="P:DNA catabolic process"/>
    <property type="evidence" value="ECO:0007669"/>
    <property type="project" value="InterPro"/>
</dbReference>
<keyword evidence="5" id="KW-0378">Hydrolase</keyword>
<evidence type="ECO:0000256" key="1">
    <source>
        <dbReference type="ARBA" id="ARBA00009547"/>
    </source>
</evidence>
<keyword evidence="3" id="KW-0479">Metal-binding</keyword>
<dbReference type="Pfam" id="PF02265">
    <property type="entry name" value="S1-P1_nuclease"/>
    <property type="match status" value="1"/>
</dbReference>
<proteinExistence type="inferred from homology"/>
<dbReference type="SUPFAM" id="SSF48537">
    <property type="entry name" value="Phospholipase C/P1 nuclease"/>
    <property type="match status" value="1"/>
</dbReference>
<dbReference type="GO" id="GO:0016788">
    <property type="term" value="F:hydrolase activity, acting on ester bonds"/>
    <property type="evidence" value="ECO:0007669"/>
    <property type="project" value="InterPro"/>
</dbReference>